<dbReference type="PANTHER" id="PTHR43149">
    <property type="entry name" value="ENOYL-COA HYDRATASE"/>
    <property type="match status" value="1"/>
</dbReference>
<comment type="caution">
    <text evidence="2">The sequence shown here is derived from an EMBL/GenBank/DDBJ whole genome shotgun (WGS) entry which is preliminary data.</text>
</comment>
<dbReference type="CDD" id="cd06558">
    <property type="entry name" value="crotonase-like"/>
    <property type="match status" value="1"/>
</dbReference>
<comment type="similarity">
    <text evidence="1">Belongs to the enoyl-CoA hydratase/isomerase family.</text>
</comment>
<dbReference type="RefSeq" id="WP_189641965.1">
    <property type="nucleotide sequence ID" value="NZ_BNAL01000003.1"/>
</dbReference>
<dbReference type="InterPro" id="IPR001753">
    <property type="entry name" value="Enoyl-CoA_hydra/iso"/>
</dbReference>
<dbReference type="InterPro" id="IPR029045">
    <property type="entry name" value="ClpP/crotonase-like_dom_sf"/>
</dbReference>
<gene>
    <name evidence="2" type="ORF">GCM10017783_03590</name>
</gene>
<dbReference type="EMBL" id="BNAL01000003">
    <property type="protein sequence ID" value="GHF94976.1"/>
    <property type="molecule type" value="Genomic_DNA"/>
</dbReference>
<dbReference type="Pfam" id="PF00378">
    <property type="entry name" value="ECH_1"/>
    <property type="match status" value="1"/>
</dbReference>
<dbReference type="SUPFAM" id="SSF52096">
    <property type="entry name" value="ClpP/crotonase"/>
    <property type="match status" value="1"/>
</dbReference>
<protein>
    <submittedName>
        <fullName evidence="2">Enoyl-CoA hydratase</fullName>
    </submittedName>
</protein>
<proteinExistence type="inferred from homology"/>
<accession>A0ABQ3K4J4</accession>
<dbReference type="Gene3D" id="3.90.226.10">
    <property type="entry name" value="2-enoyl-CoA Hydratase, Chain A, domain 1"/>
    <property type="match status" value="1"/>
</dbReference>
<sequence>MSTVELSRSGQAATLTLTAKKGSMPPAFWTELPQALAELGSARVLVIRGQDIFSAGLDVQATLPAIQQSGDFWGAVQPMQDALNAVAALDIPVIAAVHGHCIGAGLELIAACDLRLCSADAQFSLPEVRLGLVADLGGLQRLPDIIGRGRTAHLALTGAPIDARTAERWGLVTGVLETPATLFASVEALAGQLAELEPHALKGTKQVLRDALQLEEGLRQAGEWNAAALAAQARPR</sequence>
<dbReference type="PANTHER" id="PTHR43149:SF1">
    <property type="entry name" value="DELTA(3,5)-DELTA(2,4)-DIENOYL-COA ISOMERASE, MITOCHONDRIAL"/>
    <property type="match status" value="1"/>
</dbReference>
<dbReference type="Proteomes" id="UP000632154">
    <property type="component" value="Unassembled WGS sequence"/>
</dbReference>
<keyword evidence="3" id="KW-1185">Reference proteome</keyword>
<evidence type="ECO:0000313" key="2">
    <source>
        <dbReference type="EMBL" id="GHF94976.1"/>
    </source>
</evidence>
<organism evidence="2 3">
    <name type="scientific">Deinococcus piscis</name>
    <dbReference type="NCBI Taxonomy" id="394230"/>
    <lineage>
        <taxon>Bacteria</taxon>
        <taxon>Thermotogati</taxon>
        <taxon>Deinococcota</taxon>
        <taxon>Deinococci</taxon>
        <taxon>Deinococcales</taxon>
        <taxon>Deinococcaceae</taxon>
        <taxon>Deinococcus</taxon>
    </lineage>
</organism>
<evidence type="ECO:0000256" key="1">
    <source>
        <dbReference type="ARBA" id="ARBA00005254"/>
    </source>
</evidence>
<dbReference type="InterPro" id="IPR045002">
    <property type="entry name" value="Ech1-like"/>
</dbReference>
<evidence type="ECO:0000313" key="3">
    <source>
        <dbReference type="Proteomes" id="UP000632154"/>
    </source>
</evidence>
<name>A0ABQ3K4J4_9DEIO</name>
<reference evidence="3" key="1">
    <citation type="journal article" date="2019" name="Int. J. Syst. Evol. Microbiol.">
        <title>The Global Catalogue of Microorganisms (GCM) 10K type strain sequencing project: providing services to taxonomists for standard genome sequencing and annotation.</title>
        <authorList>
            <consortium name="The Broad Institute Genomics Platform"/>
            <consortium name="The Broad Institute Genome Sequencing Center for Infectious Disease"/>
            <person name="Wu L."/>
            <person name="Ma J."/>
        </authorList>
    </citation>
    <scope>NUCLEOTIDE SEQUENCE [LARGE SCALE GENOMIC DNA]</scope>
    <source>
        <strain evidence="3">CGMCC 1.18439</strain>
    </source>
</reference>